<reference evidence="1 2" key="1">
    <citation type="submission" date="2023-10" db="EMBL/GenBank/DDBJ databases">
        <title>Draft genome sequence of Xylaria bambusicola isolate GMP-LS, the root and basal stem rot pathogen of sugarcane in Indonesia.</title>
        <authorList>
            <person name="Selvaraj P."/>
            <person name="Muralishankar V."/>
            <person name="Muruganantham S."/>
            <person name="Sp S."/>
            <person name="Haryani S."/>
            <person name="Lau K.J.X."/>
            <person name="Naqvi N.I."/>
        </authorList>
    </citation>
    <scope>NUCLEOTIDE SEQUENCE [LARGE SCALE GENOMIC DNA]</scope>
    <source>
        <strain evidence="1">GMP-LS</strain>
    </source>
</reference>
<organism evidence="1 2">
    <name type="scientific">Xylaria bambusicola</name>
    <dbReference type="NCBI Taxonomy" id="326684"/>
    <lineage>
        <taxon>Eukaryota</taxon>
        <taxon>Fungi</taxon>
        <taxon>Dikarya</taxon>
        <taxon>Ascomycota</taxon>
        <taxon>Pezizomycotina</taxon>
        <taxon>Sordariomycetes</taxon>
        <taxon>Xylariomycetidae</taxon>
        <taxon>Xylariales</taxon>
        <taxon>Xylariaceae</taxon>
        <taxon>Xylaria</taxon>
    </lineage>
</organism>
<gene>
    <name evidence="1" type="ORF">RRF57_010387</name>
</gene>
<evidence type="ECO:0000313" key="1">
    <source>
        <dbReference type="EMBL" id="KAK5634674.1"/>
    </source>
</evidence>
<dbReference type="EMBL" id="JAWHQM010000043">
    <property type="protein sequence ID" value="KAK5634674.1"/>
    <property type="molecule type" value="Genomic_DNA"/>
</dbReference>
<accession>A0AAN7UUX3</accession>
<sequence length="267" mass="29293">MSSNGFLSPHNLLINSKFCCDGPSFTELTNALWAAQDLPASEIMINYKTGLSENGIQALYSIVWPIVERFQEIQQSSANLRIGCQKVKDVCDRALYIASTAQPDYDAIFDDLEKLFMDPDNDSLRQQTISEDATNLLRSSTTEIIEIQSKLTDLGNALGGSDIHDKLASRDPTEEDVQNDLAAVSILRDIIKGQNMQDQSGPSLSNLEILLGAVSAITGDLDGLRNSIKSSTHPGPGLLLDVEKAKVLELWATLQSEVQKFKDQYSV</sequence>
<dbReference type="Proteomes" id="UP001305414">
    <property type="component" value="Unassembled WGS sequence"/>
</dbReference>
<proteinExistence type="predicted"/>
<keyword evidence="2" id="KW-1185">Reference proteome</keyword>
<evidence type="ECO:0000313" key="2">
    <source>
        <dbReference type="Proteomes" id="UP001305414"/>
    </source>
</evidence>
<name>A0AAN7UUX3_9PEZI</name>
<dbReference type="AlphaFoldDB" id="A0AAN7UUX3"/>
<comment type="caution">
    <text evidence="1">The sequence shown here is derived from an EMBL/GenBank/DDBJ whole genome shotgun (WGS) entry which is preliminary data.</text>
</comment>
<protein>
    <submittedName>
        <fullName evidence="1">Uncharacterized protein</fullName>
    </submittedName>
</protein>